<dbReference type="InterPro" id="IPR051179">
    <property type="entry name" value="WD_repeat_multifunction"/>
</dbReference>
<sequence>MNDRKIENKHKEHENQSRCACFDSTGEYVLSGSLDHTVKVWNIKKGTIEKTYDIGCSIHTIDFNKTKNFFAIGTNKNEVLIYKYNSGELVARFCGHKKSISSVKFFSDGNFIASGSYDALIKIWNINEQSEEYTLSGHKRDVQSICISFDEKFIASASEDFTIKIWNTIERREEHTLIGHTMQVQSLEFCSDRKSLASVSSDGTLRLWKLEDITFDETNNELYQNPPDFFNAISSLGSKRHDRLSSFQSLNIVIGMHKFTVLHFLAYLGDLKIIERFAKNKTLIMRSDYFQHTPIYYSIKRKHHKVTKFLLNQLCIISSGSDKYLYEQNFYAIRKDFTSIIESSSVLLDCFLSKCIYSNKVDLFFGVPYKSLPYAFINKKTSFNTIDYFAYKGADNVPLVLKRFFFEIPSAIGSKASLNFIKTINECKNEEIYRTEFIKYFARTRWRSLSLLIYFNTFMLWFNLVLIVIIINSFSLQVSICLWLINIILIIWEIIQMSEIGYTYFKELWNIIDILRGLLTMLLPIYIYYRIDTQYFIWFVVLLNTLRGVTGFRAADSTRYYVRLIFESLKSILSFLLIFIYSTLSFGLLRVSLLGQFSVTFENLWAVSFDLAVGEPDSMNMKDFDMLYFTFFFAVIFNLILMLNMIVSLLGDTFDEFQMMADIFNYEEMIHTILEMEYIVSITCPKDKYSYLHICESEGHIKKKVWKGKILNFEMHLMKTEKNLVSTIRKIDDRIELMESKINLILKRVMK</sequence>
<dbReference type="CDD" id="cd00200">
    <property type="entry name" value="WD40"/>
    <property type="match status" value="1"/>
</dbReference>
<gene>
    <name evidence="6" type="ORF">SteCoe_13109</name>
</gene>
<dbReference type="InterPro" id="IPR015943">
    <property type="entry name" value="WD40/YVTN_repeat-like_dom_sf"/>
</dbReference>
<evidence type="ECO:0000259" key="5">
    <source>
        <dbReference type="Pfam" id="PF23760"/>
    </source>
</evidence>
<feature type="repeat" description="WD" evidence="3">
    <location>
        <begin position="10"/>
        <end position="51"/>
    </location>
</feature>
<feature type="transmembrane region" description="Helical" evidence="4">
    <location>
        <begin position="572"/>
        <end position="593"/>
    </location>
</feature>
<keyword evidence="7" id="KW-1185">Reference proteome</keyword>
<dbReference type="PROSITE" id="PS50082">
    <property type="entry name" value="WD_REPEATS_2"/>
    <property type="match status" value="4"/>
</dbReference>
<keyword evidence="4" id="KW-1133">Transmembrane helix</keyword>
<dbReference type="Proteomes" id="UP000187209">
    <property type="component" value="Unassembled WGS sequence"/>
</dbReference>
<keyword evidence="4" id="KW-0812">Transmembrane</keyword>
<proteinExistence type="predicted"/>
<dbReference type="InterPro" id="IPR019775">
    <property type="entry name" value="WD40_repeat_CS"/>
</dbReference>
<name>A0A1R2C973_9CILI</name>
<evidence type="ECO:0000313" key="6">
    <source>
        <dbReference type="EMBL" id="OMJ85563.1"/>
    </source>
</evidence>
<dbReference type="SUPFAM" id="SSF50978">
    <property type="entry name" value="WD40 repeat-like"/>
    <property type="match status" value="1"/>
</dbReference>
<feature type="repeat" description="WD" evidence="3">
    <location>
        <begin position="177"/>
        <end position="211"/>
    </location>
</feature>
<dbReference type="InterPro" id="IPR056151">
    <property type="entry name" value="Beta-prop_DCAF12"/>
</dbReference>
<dbReference type="OrthoDB" id="414519at2759"/>
<keyword evidence="2" id="KW-0677">Repeat</keyword>
<feature type="repeat" description="WD" evidence="3">
    <location>
        <begin position="93"/>
        <end position="134"/>
    </location>
</feature>
<evidence type="ECO:0000256" key="1">
    <source>
        <dbReference type="ARBA" id="ARBA00022574"/>
    </source>
</evidence>
<feature type="transmembrane region" description="Helical" evidence="4">
    <location>
        <begin position="449"/>
        <end position="471"/>
    </location>
</feature>
<dbReference type="EMBL" id="MPUH01000233">
    <property type="protein sequence ID" value="OMJ85563.1"/>
    <property type="molecule type" value="Genomic_DNA"/>
</dbReference>
<dbReference type="PANTHER" id="PTHR19857">
    <property type="entry name" value="MITOCHONDRIAL DIVISION PROTEIN 1-RELATED"/>
    <property type="match status" value="1"/>
</dbReference>
<dbReference type="SMART" id="SM00320">
    <property type="entry name" value="WD40"/>
    <property type="match status" value="5"/>
</dbReference>
<evidence type="ECO:0000256" key="2">
    <source>
        <dbReference type="ARBA" id="ARBA00022737"/>
    </source>
</evidence>
<protein>
    <recommendedName>
        <fullName evidence="5">DDB1- and CUL4-associated factor 12 beta-propeller domain-containing protein</fullName>
    </recommendedName>
</protein>
<dbReference type="InterPro" id="IPR001680">
    <property type="entry name" value="WD40_rpt"/>
</dbReference>
<dbReference type="Gene3D" id="1.25.40.20">
    <property type="entry name" value="Ankyrin repeat-containing domain"/>
    <property type="match status" value="1"/>
</dbReference>
<evidence type="ECO:0000256" key="3">
    <source>
        <dbReference type="PROSITE-ProRule" id="PRU00221"/>
    </source>
</evidence>
<feature type="transmembrane region" description="Helical" evidence="4">
    <location>
        <begin position="626"/>
        <end position="650"/>
    </location>
</feature>
<keyword evidence="1 3" id="KW-0853">WD repeat</keyword>
<dbReference type="PROSITE" id="PS00678">
    <property type="entry name" value="WD_REPEATS_1"/>
    <property type="match status" value="2"/>
</dbReference>
<dbReference type="InterPro" id="IPR020472">
    <property type="entry name" value="WD40_PAC1"/>
</dbReference>
<dbReference type="Pfam" id="PF23760">
    <property type="entry name" value="Beta-prop_DCAF12"/>
    <property type="match status" value="1"/>
</dbReference>
<feature type="transmembrane region" description="Helical" evidence="4">
    <location>
        <begin position="535"/>
        <end position="552"/>
    </location>
</feature>
<dbReference type="Pfam" id="PF00400">
    <property type="entry name" value="WD40"/>
    <property type="match status" value="1"/>
</dbReference>
<keyword evidence="4" id="KW-0472">Membrane</keyword>
<feature type="transmembrane region" description="Helical" evidence="4">
    <location>
        <begin position="507"/>
        <end position="529"/>
    </location>
</feature>
<comment type="caution">
    <text evidence="6">The sequence shown here is derived from an EMBL/GenBank/DDBJ whole genome shotgun (WGS) entry which is preliminary data.</text>
</comment>
<dbReference type="AlphaFoldDB" id="A0A1R2C973"/>
<dbReference type="PROSITE" id="PS50294">
    <property type="entry name" value="WD_REPEATS_REGION"/>
    <property type="match status" value="4"/>
</dbReference>
<dbReference type="PANTHER" id="PTHR19857:SF8">
    <property type="entry name" value="ANGIO-ASSOCIATED MIGRATORY CELL PROTEIN"/>
    <property type="match status" value="1"/>
</dbReference>
<feature type="repeat" description="WD" evidence="3">
    <location>
        <begin position="135"/>
        <end position="176"/>
    </location>
</feature>
<feature type="transmembrane region" description="Helical" evidence="4">
    <location>
        <begin position="477"/>
        <end position="495"/>
    </location>
</feature>
<dbReference type="InterPro" id="IPR036770">
    <property type="entry name" value="Ankyrin_rpt-contain_sf"/>
</dbReference>
<dbReference type="PRINTS" id="PR00320">
    <property type="entry name" value="GPROTEINBRPT"/>
</dbReference>
<dbReference type="InterPro" id="IPR036322">
    <property type="entry name" value="WD40_repeat_dom_sf"/>
</dbReference>
<evidence type="ECO:0000313" key="7">
    <source>
        <dbReference type="Proteomes" id="UP000187209"/>
    </source>
</evidence>
<accession>A0A1R2C973</accession>
<feature type="domain" description="DDB1- and CUL4-associated factor 12 beta-propeller" evidence="5">
    <location>
        <begin position="54"/>
        <end position="212"/>
    </location>
</feature>
<dbReference type="SUPFAM" id="SSF48403">
    <property type="entry name" value="Ankyrin repeat"/>
    <property type="match status" value="1"/>
</dbReference>
<reference evidence="6 7" key="1">
    <citation type="submission" date="2016-11" db="EMBL/GenBank/DDBJ databases">
        <title>The macronuclear genome of Stentor coeruleus: a giant cell with tiny introns.</title>
        <authorList>
            <person name="Slabodnick M."/>
            <person name="Ruby J.G."/>
            <person name="Reiff S.B."/>
            <person name="Swart E.C."/>
            <person name="Gosai S."/>
            <person name="Prabakaran S."/>
            <person name="Witkowska E."/>
            <person name="Larue G.E."/>
            <person name="Fisher S."/>
            <person name="Freeman R.M."/>
            <person name="Gunawardena J."/>
            <person name="Chu W."/>
            <person name="Stover N.A."/>
            <person name="Gregory B.D."/>
            <person name="Nowacki M."/>
            <person name="Derisi J."/>
            <person name="Roy S.W."/>
            <person name="Marshall W.F."/>
            <person name="Sood P."/>
        </authorList>
    </citation>
    <scope>NUCLEOTIDE SEQUENCE [LARGE SCALE GENOMIC DNA]</scope>
    <source>
        <strain evidence="6">WM001</strain>
    </source>
</reference>
<evidence type="ECO:0000256" key="4">
    <source>
        <dbReference type="SAM" id="Phobius"/>
    </source>
</evidence>
<dbReference type="Gene3D" id="2.130.10.10">
    <property type="entry name" value="YVTN repeat-like/Quinoprotein amine dehydrogenase"/>
    <property type="match status" value="2"/>
</dbReference>
<organism evidence="6 7">
    <name type="scientific">Stentor coeruleus</name>
    <dbReference type="NCBI Taxonomy" id="5963"/>
    <lineage>
        <taxon>Eukaryota</taxon>
        <taxon>Sar</taxon>
        <taxon>Alveolata</taxon>
        <taxon>Ciliophora</taxon>
        <taxon>Postciliodesmatophora</taxon>
        <taxon>Heterotrichea</taxon>
        <taxon>Heterotrichida</taxon>
        <taxon>Stentoridae</taxon>
        <taxon>Stentor</taxon>
    </lineage>
</organism>
<dbReference type="GO" id="GO:0000502">
    <property type="term" value="C:proteasome complex"/>
    <property type="evidence" value="ECO:0007669"/>
    <property type="project" value="UniProtKB-KW"/>
</dbReference>